<keyword evidence="6" id="KW-0418">Kinase</keyword>
<evidence type="ECO:0000256" key="1">
    <source>
        <dbReference type="ARBA" id="ARBA00022448"/>
    </source>
</evidence>
<gene>
    <name evidence="9" type="ORF">GCM10011346_16190</name>
</gene>
<evidence type="ECO:0000313" key="9">
    <source>
        <dbReference type="EMBL" id="GGP09967.1"/>
    </source>
</evidence>
<accession>A0ABQ2NTG1</accession>
<dbReference type="Gene3D" id="3.40.50.2300">
    <property type="match status" value="1"/>
</dbReference>
<dbReference type="Proteomes" id="UP000641206">
    <property type="component" value="Unassembled WGS sequence"/>
</dbReference>
<evidence type="ECO:0000256" key="2">
    <source>
        <dbReference type="ARBA" id="ARBA00022553"/>
    </source>
</evidence>
<evidence type="ECO:0000256" key="6">
    <source>
        <dbReference type="ARBA" id="ARBA00022777"/>
    </source>
</evidence>
<evidence type="ECO:0000256" key="4">
    <source>
        <dbReference type="ARBA" id="ARBA00022679"/>
    </source>
</evidence>
<dbReference type="InterPro" id="IPR013012">
    <property type="entry name" value="PTS_EIIB_3"/>
</dbReference>
<dbReference type="PROSITE" id="PS51100">
    <property type="entry name" value="PTS_EIIB_TYPE_3"/>
    <property type="match status" value="1"/>
</dbReference>
<reference evidence="10" key="1">
    <citation type="journal article" date="2019" name="Int. J. Syst. Evol. Microbiol.">
        <title>The Global Catalogue of Microorganisms (GCM) 10K type strain sequencing project: providing services to taxonomists for standard genome sequencing and annotation.</title>
        <authorList>
            <consortium name="The Broad Institute Genomics Platform"/>
            <consortium name="The Broad Institute Genome Sequencing Center for Infectious Disease"/>
            <person name="Wu L."/>
            <person name="Ma J."/>
        </authorList>
    </citation>
    <scope>NUCLEOTIDE SEQUENCE [LARGE SCALE GENOMIC DNA]</scope>
    <source>
        <strain evidence="10">CGMCC 1.7693</strain>
    </source>
</reference>
<protein>
    <submittedName>
        <fullName evidence="9">PTS sugar transporter subunit IIB</fullName>
    </submittedName>
</protein>
<comment type="caution">
    <text evidence="9">The sequence shown here is derived from an EMBL/GenBank/DDBJ whole genome shotgun (WGS) entry which is preliminary data.</text>
</comment>
<name>A0ABQ2NTG1_9BACI</name>
<keyword evidence="2" id="KW-0597">Phosphoprotein</keyword>
<dbReference type="EMBL" id="BMLW01000004">
    <property type="protein sequence ID" value="GGP09967.1"/>
    <property type="molecule type" value="Genomic_DNA"/>
</dbReference>
<dbReference type="RefSeq" id="WP_188733945.1">
    <property type="nucleotide sequence ID" value="NZ_BMLW01000004.1"/>
</dbReference>
<evidence type="ECO:0000259" key="8">
    <source>
        <dbReference type="PROSITE" id="PS51100"/>
    </source>
</evidence>
<keyword evidence="5" id="KW-0598">Phosphotransferase system</keyword>
<evidence type="ECO:0000256" key="3">
    <source>
        <dbReference type="ARBA" id="ARBA00022597"/>
    </source>
</evidence>
<dbReference type="InterPro" id="IPR051819">
    <property type="entry name" value="PTS_sugar-specific_EIIB"/>
</dbReference>
<proteinExistence type="predicted"/>
<evidence type="ECO:0000313" key="10">
    <source>
        <dbReference type="Proteomes" id="UP000641206"/>
    </source>
</evidence>
<dbReference type="InterPro" id="IPR036095">
    <property type="entry name" value="PTS_EIIB-like_sf"/>
</dbReference>
<feature type="modified residue" description="Phosphocysteine; by EIIA" evidence="7">
    <location>
        <position position="7"/>
    </location>
</feature>
<feature type="domain" description="PTS EIIB type-3" evidence="8">
    <location>
        <begin position="1"/>
        <end position="107"/>
    </location>
</feature>
<keyword evidence="4" id="KW-0808">Transferase</keyword>
<organism evidence="9 10">
    <name type="scientific">Oceanobacillus neutriphilus</name>
    <dbReference type="NCBI Taxonomy" id="531815"/>
    <lineage>
        <taxon>Bacteria</taxon>
        <taxon>Bacillati</taxon>
        <taxon>Bacillota</taxon>
        <taxon>Bacilli</taxon>
        <taxon>Bacillales</taxon>
        <taxon>Bacillaceae</taxon>
        <taxon>Oceanobacillus</taxon>
    </lineage>
</organism>
<evidence type="ECO:0000256" key="7">
    <source>
        <dbReference type="PROSITE-ProRule" id="PRU00423"/>
    </source>
</evidence>
<evidence type="ECO:0000256" key="5">
    <source>
        <dbReference type="ARBA" id="ARBA00022683"/>
    </source>
</evidence>
<dbReference type="InterPro" id="IPR003501">
    <property type="entry name" value="PTS_EIIB_2/3"/>
</dbReference>
<keyword evidence="10" id="KW-1185">Reference proteome</keyword>
<keyword evidence="1" id="KW-0813">Transport</keyword>
<keyword evidence="3 9" id="KW-0762">Sugar transport</keyword>
<dbReference type="PANTHER" id="PTHR34581:SF2">
    <property type="entry name" value="PTS SYSTEM N,N'-DIACETYLCHITOBIOSE-SPECIFIC EIIB COMPONENT"/>
    <property type="match status" value="1"/>
</dbReference>
<dbReference type="Pfam" id="PF02302">
    <property type="entry name" value="PTS_IIB"/>
    <property type="match status" value="1"/>
</dbReference>
<dbReference type="PANTHER" id="PTHR34581">
    <property type="entry name" value="PTS SYSTEM N,N'-DIACETYLCHITOBIOSE-SPECIFIC EIIB COMPONENT"/>
    <property type="match status" value="1"/>
</dbReference>
<dbReference type="SUPFAM" id="SSF52794">
    <property type="entry name" value="PTS system IIB component-like"/>
    <property type="match status" value="1"/>
</dbReference>
<sequence length="107" mass="11942">MNILLICEAGASTGYLVQKMQAFIAEHEKLKHKEMNVEATSVNQLGSTLEAKDIDVVLIAPQIRSREDSIHEVCQRHQVKVGTIDLVDYGRIDAPAIIKLAIKLYKN</sequence>